<evidence type="ECO:0008006" key="3">
    <source>
        <dbReference type="Google" id="ProtNLM"/>
    </source>
</evidence>
<sequence>MKSSLKRLRDKKHEIDKKKFINNIFTKIENINDQTIYHTKVLQDFYIFGIDKANNDKFFIIFKELFKERLCKFHLFSTKGDDKFLGMYYGYRKPIRNIIRRYEDNGVLKTSTFSKVYYIEFRFKKGSIFCYIRKISYLLKKEKTNTNYFKTLFEIIQRLEREVYEFYGKKLPEGGLIEKWIQKKQK</sequence>
<dbReference type="RefSeq" id="WP_119024448.1">
    <property type="nucleotide sequence ID" value="NZ_CP015633.1"/>
</dbReference>
<dbReference type="AlphaFoldDB" id="A0A172XDB6"/>
<dbReference type="Pfam" id="PF02890">
    <property type="entry name" value="DUF226"/>
    <property type="match status" value="1"/>
</dbReference>
<proteinExistence type="predicted"/>
<name>A0A172XDB6_BORTU</name>
<accession>A0A172XDB6</accession>
<organism evidence="1 2">
    <name type="scientific">Borrelia turicatae</name>
    <dbReference type="NCBI Taxonomy" id="142"/>
    <lineage>
        <taxon>Bacteria</taxon>
        <taxon>Pseudomonadati</taxon>
        <taxon>Spirochaetota</taxon>
        <taxon>Spirochaetia</taxon>
        <taxon>Spirochaetales</taxon>
        <taxon>Borreliaceae</taxon>
        <taxon>Borrelia</taxon>
    </lineage>
</organism>
<evidence type="ECO:0000313" key="2">
    <source>
        <dbReference type="Proteomes" id="UP000264231"/>
    </source>
</evidence>
<gene>
    <name evidence="1" type="ORF">A7978_05720</name>
</gene>
<dbReference type="InterPro" id="IPR004180">
    <property type="entry name" value="DUF226_BOR_spp"/>
</dbReference>
<geneLocation type="plasmid" evidence="1 2">
    <name>lp31</name>
</geneLocation>
<keyword evidence="1" id="KW-0614">Plasmid</keyword>
<dbReference type="EMBL" id="CP015633">
    <property type="protein sequence ID" value="ANF34537.1"/>
    <property type="molecule type" value="Genomic_DNA"/>
</dbReference>
<dbReference type="Proteomes" id="UP000264231">
    <property type="component" value="Plasmid lp31"/>
</dbReference>
<evidence type="ECO:0000313" key="1">
    <source>
        <dbReference type="EMBL" id="ANF34537.1"/>
    </source>
</evidence>
<reference evidence="1 2" key="1">
    <citation type="submission" date="2016-05" db="EMBL/GenBank/DDBJ databases">
        <title>Chromosome and linear plasmid sequence of a 2015 human isolate of tick-borne relapsing fever spirochete, Borrelia turicatae.</title>
        <authorList>
            <person name="Kingry L.C."/>
            <person name="Dhwani B."/>
            <person name="Replogle A."/>
            <person name="Sexton C."/>
            <person name="Rowe L."/>
            <person name="Stermole B.M."/>
            <person name="Christensen A.M."/>
            <person name="Schriefer M.E."/>
        </authorList>
    </citation>
    <scope>NUCLEOTIDE SEQUENCE [LARGE SCALE GENOMIC DNA]</scope>
    <source>
        <strain evidence="1 2">BTE5EL</strain>
        <plasmid evidence="1 2">lp31</plasmid>
    </source>
</reference>
<protein>
    <recommendedName>
        <fullName evidence="3">Cytosolic protein</fullName>
    </recommendedName>
</protein>